<protein>
    <submittedName>
        <fullName evidence="2">Uncharacterized protein</fullName>
    </submittedName>
</protein>
<reference evidence="2" key="1">
    <citation type="submission" date="2021-01" db="EMBL/GenBank/DDBJ databases">
        <authorList>
            <person name="Corre E."/>
            <person name="Pelletier E."/>
            <person name="Niang G."/>
            <person name="Scheremetjew M."/>
            <person name="Finn R."/>
            <person name="Kale V."/>
            <person name="Holt S."/>
            <person name="Cochrane G."/>
            <person name="Meng A."/>
            <person name="Brown T."/>
            <person name="Cohen L."/>
        </authorList>
    </citation>
    <scope>NUCLEOTIDE SEQUENCE</scope>
    <source>
        <strain evidence="2">GSO104</strain>
    </source>
</reference>
<dbReference type="EMBL" id="HBNS01046096">
    <property type="protein sequence ID" value="CAE4646406.1"/>
    <property type="molecule type" value="Transcribed_RNA"/>
</dbReference>
<organism evidence="2">
    <name type="scientific">Ditylum brightwellii</name>
    <dbReference type="NCBI Taxonomy" id="49249"/>
    <lineage>
        <taxon>Eukaryota</taxon>
        <taxon>Sar</taxon>
        <taxon>Stramenopiles</taxon>
        <taxon>Ochrophyta</taxon>
        <taxon>Bacillariophyta</taxon>
        <taxon>Mediophyceae</taxon>
        <taxon>Lithodesmiophycidae</taxon>
        <taxon>Lithodesmiales</taxon>
        <taxon>Lithodesmiaceae</taxon>
        <taxon>Ditylum</taxon>
    </lineage>
</organism>
<sequence length="104" mass="11905">MNSSVNQPKKDDDESVIEPPCEGEVEEQRILAPNQANSSTIASKVPGVTHVKRDEDELWARKMNNAMKSDDDVPTPTERPIHCRQQRHRFKSPWCDVCETCETR</sequence>
<dbReference type="AlphaFoldDB" id="A0A7S4SHY3"/>
<feature type="compositionally biased region" description="Acidic residues" evidence="1">
    <location>
        <begin position="13"/>
        <end position="24"/>
    </location>
</feature>
<feature type="region of interest" description="Disordered" evidence="1">
    <location>
        <begin position="1"/>
        <end position="24"/>
    </location>
</feature>
<name>A0A7S4SHY3_9STRA</name>
<evidence type="ECO:0000313" key="2">
    <source>
        <dbReference type="EMBL" id="CAE4646406.1"/>
    </source>
</evidence>
<proteinExistence type="predicted"/>
<gene>
    <name evidence="2" type="ORF">DBRI00130_LOCUS35635</name>
</gene>
<evidence type="ECO:0000256" key="1">
    <source>
        <dbReference type="SAM" id="MobiDB-lite"/>
    </source>
</evidence>
<accession>A0A7S4SHY3</accession>